<dbReference type="InterPro" id="IPR015421">
    <property type="entry name" value="PyrdxlP-dep_Trfase_major"/>
</dbReference>
<gene>
    <name evidence="7" type="ORF">LTR78_008693</name>
</gene>
<reference evidence="7" key="1">
    <citation type="submission" date="2023-07" db="EMBL/GenBank/DDBJ databases">
        <title>Black Yeasts Isolated from many extreme environments.</title>
        <authorList>
            <person name="Coleine C."/>
            <person name="Stajich J.E."/>
            <person name="Selbmann L."/>
        </authorList>
    </citation>
    <scope>NUCLEOTIDE SEQUENCE</scope>
    <source>
        <strain evidence="7">CCFEE 5485</strain>
    </source>
</reference>
<comment type="caution">
    <text evidence="7">The sequence shown here is derived from an EMBL/GenBank/DDBJ whole genome shotgun (WGS) entry which is preliminary data.</text>
</comment>
<dbReference type="GO" id="GO:0005737">
    <property type="term" value="C:cytoplasm"/>
    <property type="evidence" value="ECO:0007669"/>
    <property type="project" value="TreeGrafter"/>
</dbReference>
<evidence type="ECO:0000256" key="1">
    <source>
        <dbReference type="ARBA" id="ARBA00001933"/>
    </source>
</evidence>
<evidence type="ECO:0000313" key="7">
    <source>
        <dbReference type="EMBL" id="KAK3671415.1"/>
    </source>
</evidence>
<dbReference type="EMBL" id="JAUTXT010000043">
    <property type="protein sequence ID" value="KAK3671415.1"/>
    <property type="molecule type" value="Genomic_DNA"/>
</dbReference>
<feature type="modified residue" description="N6-(pyridoxal phosphate)lysine" evidence="5">
    <location>
        <position position="306"/>
    </location>
</feature>
<dbReference type="GO" id="GO:0030170">
    <property type="term" value="F:pyridoxal phosphate binding"/>
    <property type="evidence" value="ECO:0007669"/>
    <property type="project" value="InterPro"/>
</dbReference>
<dbReference type="AlphaFoldDB" id="A0AAE0WGV4"/>
<dbReference type="Gene3D" id="3.40.640.10">
    <property type="entry name" value="Type I PLP-dependent aspartate aminotransferase-like (Major domain)"/>
    <property type="match status" value="1"/>
</dbReference>
<dbReference type="InterPro" id="IPR002129">
    <property type="entry name" value="PyrdxlP-dep_de-COase"/>
</dbReference>
<evidence type="ECO:0000256" key="6">
    <source>
        <dbReference type="RuleBase" id="RU000382"/>
    </source>
</evidence>
<proteinExistence type="inferred from homology"/>
<sequence length="481" mass="52454">MEGSKTLTGPDEVLPSLEAIQRARSSLLETLPDDGLGADHVEAHLKREIVPGLNRPSQSSHYYGFVIGGATTAARTADHIAVEVDQNVHVHLPKETVATDVEDRATHMVCELLNLTPEHWPHRIFSTGATASNVLGLACGREHVIQKSASHASSQQSISVAEMGTHKAMMWAGISDVQILTTVPHSSLRKAASIVGLGRAAVIDVGRIDLPHRFDMAFLEDHLREEKTACIVAVSCAEVNTGLFATDGNDMARIRALCDKYGAWLHVDAAFGLLARILPPNDEYSVLNAGVAGLELADSITGDAHKLLNVVSLYKTFYNTNAAYLNTGSSETTASKDRTIPSPLNIGIENSRRFRALPVYATLAAYGKNGYRDMLERQIRLARGIAKWIMESSRYELLPPASTGTSRSDILKSIYIVVLFRARDGALNESLVQRINSSRRMYVSGTQWIGKPAARFAIATWLVDPERDLPLVITELDKATQ</sequence>
<organism evidence="7 8">
    <name type="scientific">Recurvomyces mirabilis</name>
    <dbReference type="NCBI Taxonomy" id="574656"/>
    <lineage>
        <taxon>Eukaryota</taxon>
        <taxon>Fungi</taxon>
        <taxon>Dikarya</taxon>
        <taxon>Ascomycota</taxon>
        <taxon>Pezizomycotina</taxon>
        <taxon>Dothideomycetes</taxon>
        <taxon>Dothideomycetidae</taxon>
        <taxon>Mycosphaerellales</taxon>
        <taxon>Teratosphaeriaceae</taxon>
        <taxon>Recurvomyces</taxon>
    </lineage>
</organism>
<evidence type="ECO:0000313" key="8">
    <source>
        <dbReference type="Proteomes" id="UP001274830"/>
    </source>
</evidence>
<comment type="similarity">
    <text evidence="2 6">Belongs to the group II decarboxylase family.</text>
</comment>
<dbReference type="Pfam" id="PF00282">
    <property type="entry name" value="Pyridoxal_deC"/>
    <property type="match status" value="1"/>
</dbReference>
<dbReference type="Gene3D" id="3.90.1150.10">
    <property type="entry name" value="Aspartate Aminotransferase, domain 1"/>
    <property type="match status" value="1"/>
</dbReference>
<evidence type="ECO:0000256" key="5">
    <source>
        <dbReference type="PIRSR" id="PIRSR602129-50"/>
    </source>
</evidence>
<keyword evidence="4 6" id="KW-0456">Lyase</keyword>
<accession>A0AAE0WGV4</accession>
<comment type="cofactor">
    <cofactor evidence="1 5 6">
        <name>pyridoxal 5'-phosphate</name>
        <dbReference type="ChEBI" id="CHEBI:597326"/>
    </cofactor>
</comment>
<dbReference type="SUPFAM" id="SSF53383">
    <property type="entry name" value="PLP-dependent transferases"/>
    <property type="match status" value="1"/>
</dbReference>
<evidence type="ECO:0000256" key="2">
    <source>
        <dbReference type="ARBA" id="ARBA00009533"/>
    </source>
</evidence>
<evidence type="ECO:0000256" key="4">
    <source>
        <dbReference type="ARBA" id="ARBA00023239"/>
    </source>
</evidence>
<dbReference type="PANTHER" id="PTHR11999:SF165">
    <property type="entry name" value="DECARBOXYLASE, PUTATIVE (AFU_ORTHOLOGUE AFUA_2G04980)-RELATED"/>
    <property type="match status" value="1"/>
</dbReference>
<dbReference type="PANTHER" id="PTHR11999">
    <property type="entry name" value="GROUP II PYRIDOXAL-5-PHOSPHATE DECARBOXYLASE"/>
    <property type="match status" value="1"/>
</dbReference>
<dbReference type="InterPro" id="IPR015422">
    <property type="entry name" value="PyrdxlP-dep_Trfase_small"/>
</dbReference>
<keyword evidence="8" id="KW-1185">Reference proteome</keyword>
<dbReference type="GO" id="GO:0016831">
    <property type="term" value="F:carboxy-lyase activity"/>
    <property type="evidence" value="ECO:0007669"/>
    <property type="project" value="TreeGrafter"/>
</dbReference>
<dbReference type="InterPro" id="IPR010977">
    <property type="entry name" value="Aromatic_deC"/>
</dbReference>
<dbReference type="Proteomes" id="UP001274830">
    <property type="component" value="Unassembled WGS sequence"/>
</dbReference>
<dbReference type="GO" id="GO:0019752">
    <property type="term" value="P:carboxylic acid metabolic process"/>
    <property type="evidence" value="ECO:0007669"/>
    <property type="project" value="InterPro"/>
</dbReference>
<name>A0AAE0WGV4_9PEZI</name>
<dbReference type="InterPro" id="IPR015424">
    <property type="entry name" value="PyrdxlP-dep_Trfase"/>
</dbReference>
<evidence type="ECO:0000256" key="3">
    <source>
        <dbReference type="ARBA" id="ARBA00022898"/>
    </source>
</evidence>
<protein>
    <submittedName>
        <fullName evidence="7">Uncharacterized protein</fullName>
    </submittedName>
</protein>
<keyword evidence="3 5" id="KW-0663">Pyridoxal phosphate</keyword>